<feature type="transmembrane region" description="Helical" evidence="1">
    <location>
        <begin position="189"/>
        <end position="209"/>
    </location>
</feature>
<dbReference type="RefSeq" id="WP_035081689.1">
    <property type="nucleotide sequence ID" value="NZ_JQGC01000006.1"/>
</dbReference>
<dbReference type="AlphaFoldDB" id="A0A087M456"/>
<evidence type="ECO:0000313" key="3">
    <source>
        <dbReference type="Proteomes" id="UP000028981"/>
    </source>
</evidence>
<keyword evidence="3" id="KW-1185">Reference proteome</keyword>
<dbReference type="Proteomes" id="UP000028981">
    <property type="component" value="Unassembled WGS sequence"/>
</dbReference>
<reference evidence="2 3" key="1">
    <citation type="submission" date="2014-08" db="EMBL/GenBank/DDBJ databases">
        <authorList>
            <person name="Hassan Y.I."/>
            <person name="Lepp D."/>
            <person name="Zhou T."/>
        </authorList>
    </citation>
    <scope>NUCLEOTIDE SEQUENCE [LARGE SCALE GENOMIC DNA]</scope>
    <source>
        <strain evidence="2 3">IFO13584</strain>
    </source>
</reference>
<dbReference type="Pfam" id="PF07077">
    <property type="entry name" value="DUF1345"/>
    <property type="match status" value="1"/>
</dbReference>
<keyword evidence="1" id="KW-0812">Transmembrane</keyword>
<feature type="transmembrane region" description="Helical" evidence="1">
    <location>
        <begin position="83"/>
        <end position="102"/>
    </location>
</feature>
<comment type="caution">
    <text evidence="2">The sequence shown here is derived from an EMBL/GenBank/DDBJ whole genome shotgun (WGS) entry which is preliminary data.</text>
</comment>
<organism evidence="2 3">
    <name type="scientific">Devosia riboflavina</name>
    <dbReference type="NCBI Taxonomy" id="46914"/>
    <lineage>
        <taxon>Bacteria</taxon>
        <taxon>Pseudomonadati</taxon>
        <taxon>Pseudomonadota</taxon>
        <taxon>Alphaproteobacteria</taxon>
        <taxon>Hyphomicrobiales</taxon>
        <taxon>Devosiaceae</taxon>
        <taxon>Devosia</taxon>
    </lineage>
</organism>
<gene>
    <name evidence="2" type="ORF">JP75_09070</name>
</gene>
<keyword evidence="1" id="KW-0472">Membrane</keyword>
<evidence type="ECO:0008006" key="4">
    <source>
        <dbReference type="Google" id="ProtNLM"/>
    </source>
</evidence>
<feature type="transmembrane region" description="Helical" evidence="1">
    <location>
        <begin position="18"/>
        <end position="37"/>
    </location>
</feature>
<proteinExistence type="predicted"/>
<dbReference type="EMBL" id="JQGC01000006">
    <property type="protein sequence ID" value="KFL31659.1"/>
    <property type="molecule type" value="Genomic_DNA"/>
</dbReference>
<sequence>MSTRLVKALGHHVAPPRFVLFAATMLVLLVLAVFAGIELQIGVLASFDVATLVFLVSALPLLNDDVVTMRSTSAANDANRAGLLAITLLVLLIVLIAVGALIAHPDANWIEVPLILVSLGLAWVFANTIFAFHYAHLYYQQRDGKDWAGLRFPDGATPDYWDFLYFSFTLGMTFQTSDVTIDGSHMRRIALAHGVAAFLFNLGILAFAINTVGSLYS</sequence>
<accession>A0A087M456</accession>
<name>A0A087M456_9HYPH</name>
<dbReference type="InterPro" id="IPR009781">
    <property type="entry name" value="DUF1345"/>
</dbReference>
<evidence type="ECO:0000313" key="2">
    <source>
        <dbReference type="EMBL" id="KFL31659.1"/>
    </source>
</evidence>
<feature type="transmembrane region" description="Helical" evidence="1">
    <location>
        <begin position="114"/>
        <end position="135"/>
    </location>
</feature>
<evidence type="ECO:0000256" key="1">
    <source>
        <dbReference type="SAM" id="Phobius"/>
    </source>
</evidence>
<keyword evidence="1" id="KW-1133">Transmembrane helix</keyword>
<protein>
    <recommendedName>
        <fullName evidence="4">DUF1345 domain-containing protein</fullName>
    </recommendedName>
</protein>
<feature type="transmembrane region" description="Helical" evidence="1">
    <location>
        <begin position="43"/>
        <end position="62"/>
    </location>
</feature>